<dbReference type="AlphaFoldDB" id="A0A2S9IB37"/>
<evidence type="ECO:0000256" key="1">
    <source>
        <dbReference type="SAM" id="SignalP"/>
    </source>
</evidence>
<evidence type="ECO:0000313" key="3">
    <source>
        <dbReference type="EMBL" id="PRD14999.1"/>
    </source>
</evidence>
<gene>
    <name evidence="3" type="ORF">CQW29_13690</name>
</gene>
<dbReference type="EMBL" id="PDET01000008">
    <property type="protein sequence ID" value="PRD14999.1"/>
    <property type="molecule type" value="Genomic_DNA"/>
</dbReference>
<feature type="domain" description="Spore coat protein U/FanG" evidence="2">
    <location>
        <begin position="24"/>
        <end position="170"/>
    </location>
</feature>
<dbReference type="OrthoDB" id="8588792at2"/>
<dbReference type="PANTHER" id="PTHR37089:SF3">
    <property type="entry name" value="EXPORTED PROTEIN"/>
    <property type="match status" value="1"/>
</dbReference>
<dbReference type="InterPro" id="IPR036937">
    <property type="entry name" value="Adhesion_dom_fimbrial_sf"/>
</dbReference>
<keyword evidence="3" id="KW-0946">Virion</keyword>
<keyword evidence="1" id="KW-0732">Signal</keyword>
<evidence type="ECO:0000259" key="2">
    <source>
        <dbReference type="Pfam" id="PF05229"/>
    </source>
</evidence>
<dbReference type="Proteomes" id="UP000239181">
    <property type="component" value="Unassembled WGS sequence"/>
</dbReference>
<dbReference type="Pfam" id="PF05229">
    <property type="entry name" value="SCPU"/>
    <property type="match status" value="1"/>
</dbReference>
<dbReference type="SMART" id="SM00972">
    <property type="entry name" value="SCPU"/>
    <property type="match status" value="1"/>
</dbReference>
<proteinExistence type="predicted"/>
<keyword evidence="4" id="KW-1185">Reference proteome</keyword>
<sequence>MVINVRLCSVLLLVTTCSTASTVTDTFTVSATITNGCILGSTTASTTQLGTIDFGTVGDLSSNVDVVSSSGAGSVVVTCTPGTAMSIALDYGLNGGTSSARYLSNSTSSNKLAYQLYRDASRSTVWGTGALAYSIASFPATTQTFPVYARLLTSGTVPAAGTYNDTVTVTLTW</sequence>
<dbReference type="InterPro" id="IPR053167">
    <property type="entry name" value="Spore_coat_component"/>
</dbReference>
<dbReference type="GO" id="GO:0007155">
    <property type="term" value="P:cell adhesion"/>
    <property type="evidence" value="ECO:0007669"/>
    <property type="project" value="InterPro"/>
</dbReference>
<feature type="signal peptide" evidence="1">
    <location>
        <begin position="1"/>
        <end position="20"/>
    </location>
</feature>
<dbReference type="InterPro" id="IPR007893">
    <property type="entry name" value="Spore_coat_U/FanG"/>
</dbReference>
<keyword evidence="3" id="KW-0167">Capsid protein</keyword>
<evidence type="ECO:0000313" key="4">
    <source>
        <dbReference type="Proteomes" id="UP000239181"/>
    </source>
</evidence>
<organism evidence="3 4">
    <name type="scientific">Pantoea coffeiphila</name>
    <dbReference type="NCBI Taxonomy" id="1465635"/>
    <lineage>
        <taxon>Bacteria</taxon>
        <taxon>Pseudomonadati</taxon>
        <taxon>Pseudomonadota</taxon>
        <taxon>Gammaproteobacteria</taxon>
        <taxon>Enterobacterales</taxon>
        <taxon>Erwiniaceae</taxon>
        <taxon>Pantoea</taxon>
    </lineage>
</organism>
<protein>
    <submittedName>
        <fullName evidence="3">Spore coat protein U</fullName>
    </submittedName>
</protein>
<dbReference type="Gene3D" id="2.60.40.1090">
    <property type="entry name" value="Fimbrial-type adhesion domain"/>
    <property type="match status" value="1"/>
</dbReference>
<feature type="chain" id="PRO_5015411872" evidence="1">
    <location>
        <begin position="21"/>
        <end position="173"/>
    </location>
</feature>
<reference evidence="3 4" key="1">
    <citation type="submission" date="2017-10" db="EMBL/GenBank/DDBJ databases">
        <title>Draft genome of two endophytic bacteria isolated from 'guarana' Paullinia cupana (Mart.) Ducke.</title>
        <authorList>
            <person name="Siqueira K.A."/>
            <person name="Liotti R.G."/>
            <person name="Mendes T.A."/>
            <person name="Soares M.A."/>
        </authorList>
    </citation>
    <scope>NUCLEOTIDE SEQUENCE [LARGE SCALE GENOMIC DNA]</scope>
    <source>
        <strain evidence="3 4">342</strain>
    </source>
</reference>
<dbReference type="GO" id="GO:0009289">
    <property type="term" value="C:pilus"/>
    <property type="evidence" value="ECO:0007669"/>
    <property type="project" value="InterPro"/>
</dbReference>
<accession>A0A2S9IB37</accession>
<comment type="caution">
    <text evidence="3">The sequence shown here is derived from an EMBL/GenBank/DDBJ whole genome shotgun (WGS) entry which is preliminary data.</text>
</comment>
<dbReference type="PANTHER" id="PTHR37089">
    <property type="entry name" value="PROTEIN U-RELATED"/>
    <property type="match status" value="1"/>
</dbReference>
<name>A0A2S9IB37_9GAMM</name>